<evidence type="ECO:0000259" key="1">
    <source>
        <dbReference type="Pfam" id="PF12975"/>
    </source>
</evidence>
<feature type="domain" description="DUF3859" evidence="1">
    <location>
        <begin position="5"/>
        <end position="131"/>
    </location>
</feature>
<reference evidence="2 3" key="1">
    <citation type="submission" date="2015-01" db="EMBL/GenBank/DDBJ databases">
        <title>Vibrio sp. C94 JCM 19241 whole genome shotgun sequence.</title>
        <authorList>
            <person name="Sawabe T."/>
            <person name="Meirelles P."/>
            <person name="Feng G."/>
            <person name="Sayaka M."/>
            <person name="Hattori M."/>
            <person name="Ohkuma M."/>
        </authorList>
    </citation>
    <scope>NUCLEOTIDE SEQUENCE [LARGE SCALE GENOMIC DNA]</scope>
    <source>
        <strain evidence="3">JCM 19241</strain>
    </source>
</reference>
<evidence type="ECO:0000313" key="2">
    <source>
        <dbReference type="EMBL" id="GAM73653.1"/>
    </source>
</evidence>
<dbReference type="EMBL" id="BBSC01000001">
    <property type="protein sequence ID" value="GAM73653.1"/>
    <property type="molecule type" value="Genomic_DNA"/>
</dbReference>
<dbReference type="AlphaFoldDB" id="A0A0B8QEQ1"/>
<dbReference type="Pfam" id="PF12975">
    <property type="entry name" value="DUF3859"/>
    <property type="match status" value="1"/>
</dbReference>
<protein>
    <recommendedName>
        <fullName evidence="1">DUF3859 domain-containing protein</fullName>
    </recommendedName>
</protein>
<accession>A0A0B8QEQ1</accession>
<dbReference type="STRING" id="1481914.JCM19241_3108"/>
<gene>
    <name evidence="2" type="ORF">JCM19241_3108</name>
</gene>
<comment type="caution">
    <text evidence="2">The sequence shown here is derived from an EMBL/GenBank/DDBJ whole genome shotgun (WGS) entry which is preliminary data.</text>
</comment>
<organism evidence="2 3">
    <name type="scientific">Vibrio ishigakensis</name>
    <dbReference type="NCBI Taxonomy" id="1481914"/>
    <lineage>
        <taxon>Bacteria</taxon>
        <taxon>Pseudomonadati</taxon>
        <taxon>Pseudomonadota</taxon>
        <taxon>Gammaproteobacteria</taxon>
        <taxon>Vibrionales</taxon>
        <taxon>Vibrionaceae</taxon>
        <taxon>Vibrio</taxon>
    </lineage>
</organism>
<dbReference type="Proteomes" id="UP000031666">
    <property type="component" value="Unassembled WGS sequence"/>
</dbReference>
<dbReference type="InterPro" id="IPR024331">
    <property type="entry name" value="DUF3859"/>
</dbReference>
<sequence length="145" mass="16684">MAKRTPIVEMTSYGIYSHWDADSKDLPRIKEFTTTVVADEEVEFGFIVNIKKAKGVLLNYCIYHPGIINKKGKVLAPFDGDIYVRSNDWNFYLGDTIQLMHPIDGLESNLGEWRMVLEMDGKVVAEKTFKVVGRDEAQFWKNRGY</sequence>
<evidence type="ECO:0000313" key="3">
    <source>
        <dbReference type="Proteomes" id="UP000031666"/>
    </source>
</evidence>
<reference evidence="2 3" key="2">
    <citation type="submission" date="2015-01" db="EMBL/GenBank/DDBJ databases">
        <authorList>
            <consortium name="NBRP consortium"/>
            <person name="Sawabe T."/>
            <person name="Meirelles P."/>
            <person name="Feng G."/>
            <person name="Sayaka M."/>
            <person name="Hattori M."/>
            <person name="Ohkuma M."/>
        </authorList>
    </citation>
    <scope>NUCLEOTIDE SEQUENCE [LARGE SCALE GENOMIC DNA]</scope>
    <source>
        <strain evidence="3">JCM 19241</strain>
    </source>
</reference>
<proteinExistence type="predicted"/>
<dbReference type="Gene3D" id="2.60.40.2390">
    <property type="match status" value="1"/>
</dbReference>
<name>A0A0B8QEQ1_9VIBR</name>